<dbReference type="InterPro" id="IPR003808">
    <property type="entry name" value="Fe-S_metab-assoc_dom"/>
</dbReference>
<dbReference type="PANTHER" id="PTHR43597">
    <property type="entry name" value="SULFUR ACCEPTOR PROTEIN CSDE"/>
    <property type="match status" value="1"/>
</dbReference>
<gene>
    <name evidence="2" type="primary">sufE</name>
    <name evidence="2" type="ORF">TGUWTKB_4440</name>
</gene>
<dbReference type="EMBL" id="AP014521">
    <property type="protein sequence ID" value="BAP58671.1"/>
    <property type="molecule type" value="Genomic_DNA"/>
</dbReference>
<dbReference type="PANTHER" id="PTHR43597:SF3">
    <property type="entry name" value="CYSTEINE DESULFURATION PROTEIN SUFE"/>
    <property type="match status" value="1"/>
</dbReference>
<organism evidence="2 3">
    <name type="scientific">Candidatus Tachikawaea gelatinosa</name>
    <dbReference type="NCBI Taxonomy" id="1410383"/>
    <lineage>
        <taxon>Bacteria</taxon>
        <taxon>Pseudomonadati</taxon>
        <taxon>Pseudomonadota</taxon>
        <taxon>Gammaproteobacteria</taxon>
        <taxon>Enterobacterales</taxon>
        <taxon>Enterobacteriaceae</taxon>
        <taxon>Candidatus Tachikawaea</taxon>
    </lineage>
</organism>
<dbReference type="STRING" id="1410383.TGUWTKB_4440"/>
<evidence type="ECO:0000313" key="2">
    <source>
        <dbReference type="EMBL" id="BAP58671.1"/>
    </source>
</evidence>
<proteinExistence type="predicted"/>
<dbReference type="RefSeq" id="WP_041063156.1">
    <property type="nucleotide sequence ID" value="NZ_AP014521.1"/>
</dbReference>
<dbReference type="SUPFAM" id="SSF82649">
    <property type="entry name" value="SufE/NifU"/>
    <property type="match status" value="1"/>
</dbReference>
<reference evidence="3" key="1">
    <citation type="submission" date="2013-11" db="EMBL/GenBank/DDBJ databases">
        <title>Symbiont-containing voluminous jelly as an extraordinary maternal gift for overwintering insect nymphs.</title>
        <authorList>
            <person name="Kaiwa N."/>
            <person name="Hosokawa T."/>
            <person name="Nikoh N."/>
            <person name="Meng X.Y."/>
            <person name="Tanahashi M."/>
            <person name="Moriyama M."/>
            <person name="Maeda T."/>
            <person name="Yamaguchi K."/>
            <person name="Shigenobu S."/>
            <person name="Ito M."/>
            <person name="Fukatsu T."/>
        </authorList>
    </citation>
    <scope>NUCLEOTIDE SEQUENCE [LARGE SCALE GENOMIC DNA]</scope>
    <source>
        <strain evidence="3">UwTKB</strain>
    </source>
</reference>
<dbReference type="Pfam" id="PF02657">
    <property type="entry name" value="SufE"/>
    <property type="match status" value="1"/>
</dbReference>
<protein>
    <submittedName>
        <fullName evidence="2">Cysteine desulfuration protein SufE</fullName>
    </submittedName>
</protein>
<name>A0A090BWI6_9ENTR</name>
<dbReference type="Proteomes" id="UP000031627">
    <property type="component" value="Chromosome"/>
</dbReference>
<accession>A0A090BWI6</accession>
<evidence type="ECO:0000313" key="3">
    <source>
        <dbReference type="Proteomes" id="UP000031627"/>
    </source>
</evidence>
<feature type="domain" description="Fe-S metabolism associated" evidence="1">
    <location>
        <begin position="10"/>
        <end position="128"/>
    </location>
</feature>
<dbReference type="AlphaFoldDB" id="A0A090BWI6"/>
<dbReference type="HOGENOM" id="CLU_124502_1_1_6"/>
<keyword evidence="3" id="KW-1185">Reference proteome</keyword>
<evidence type="ECO:0000259" key="1">
    <source>
        <dbReference type="Pfam" id="PF02657"/>
    </source>
</evidence>
<dbReference type="KEGG" id="sbw:TGUWTKB_4440"/>
<reference evidence="2 3" key="2">
    <citation type="journal article" date="2014" name="Curr. Biol.">
        <title>Symbiont-Supplemented Maternal Investment Underpinning Host's Ecological Adaptation.</title>
        <authorList>
            <person name="Kaiwa N."/>
            <person name="Hosokawa T."/>
            <person name="Nikoh N."/>
            <person name="Tanahashi M."/>
            <person name="Moriyama M."/>
            <person name="Meng X.Y."/>
            <person name="Maeda T."/>
            <person name="Yamaguchi K."/>
            <person name="Shigenobu S."/>
            <person name="Ito M."/>
            <person name="Fukatsu T."/>
        </authorList>
    </citation>
    <scope>NUCLEOTIDE SEQUENCE [LARGE SCALE GENOMIC DNA]</scope>
    <source>
        <strain evidence="2 3">UwTKB</strain>
    </source>
</reference>
<dbReference type="Gene3D" id="3.90.1010.10">
    <property type="match status" value="1"/>
</dbReference>
<sequence length="140" mass="16382">MLPDKKRFFKNFNCCSCWEEKYLYIIELGKELKKSKSLYLSKNVVPGCLSKVWIDLSFEKDNKTILYGDSDAALVKGLIALIFIFYNGLKAKEILTFDIEKYLKKICINQNLTNSRIQGLYSIIKKIHVRVNEFLNLKKK</sequence>